<dbReference type="Pfam" id="PF23750">
    <property type="entry name" value="RsgI_M"/>
    <property type="match status" value="1"/>
</dbReference>
<comment type="subcellular location">
    <subcellularLocation>
        <location evidence="1">Cell membrane</location>
        <topology evidence="1">Single-pass membrane protein</topology>
    </subcellularLocation>
</comment>
<evidence type="ECO:0000313" key="9">
    <source>
        <dbReference type="EMBL" id="SDM77413.1"/>
    </source>
</evidence>
<keyword evidence="2" id="KW-1003">Cell membrane</keyword>
<keyword evidence="10" id="KW-1185">Reference proteome</keyword>
<name>A0A1G9VZ48_9BACI</name>
<feature type="compositionally biased region" description="Basic residues" evidence="6">
    <location>
        <begin position="329"/>
        <end position="344"/>
    </location>
</feature>
<dbReference type="STRING" id="482461.SAMN05216244_3364"/>
<dbReference type="GO" id="GO:0005886">
    <property type="term" value="C:plasma membrane"/>
    <property type="evidence" value="ECO:0007669"/>
    <property type="project" value="UniProtKB-SubCell"/>
</dbReference>
<dbReference type="InterPro" id="IPR024449">
    <property type="entry name" value="Anti-sigma_RsgI_N"/>
</dbReference>
<dbReference type="EMBL" id="FNHF01000005">
    <property type="protein sequence ID" value="SDM77413.1"/>
    <property type="molecule type" value="Genomic_DNA"/>
</dbReference>
<feature type="transmembrane region" description="Helical" evidence="7">
    <location>
        <begin position="58"/>
        <end position="76"/>
    </location>
</feature>
<dbReference type="InterPro" id="IPR055431">
    <property type="entry name" value="RsgI_M"/>
</dbReference>
<feature type="compositionally biased region" description="Polar residues" evidence="6">
    <location>
        <begin position="267"/>
        <end position="285"/>
    </location>
</feature>
<evidence type="ECO:0000256" key="6">
    <source>
        <dbReference type="SAM" id="MobiDB-lite"/>
    </source>
</evidence>
<reference evidence="10" key="1">
    <citation type="submission" date="2016-10" db="EMBL/GenBank/DDBJ databases">
        <authorList>
            <person name="Varghese N."/>
            <person name="Submissions S."/>
        </authorList>
    </citation>
    <scope>NUCLEOTIDE SEQUENCE [LARGE SCALE GENOMIC DNA]</scope>
    <source>
        <strain evidence="10">CGMCC 1.6199</strain>
    </source>
</reference>
<protein>
    <recommendedName>
        <fullName evidence="8">RsgI N-terminal anti-sigma domain-containing protein</fullName>
    </recommendedName>
</protein>
<evidence type="ECO:0000256" key="7">
    <source>
        <dbReference type="SAM" id="Phobius"/>
    </source>
</evidence>
<sequence>MERHRHYMIVMDKDGVFHKAEPAASAEVGTEVEYKPIQNGRFHRFLLTGKSVKKRTKIAVMTVLVMLITFPLYAWYNGGKVYAYVNVDINPSVEMEVDEAMKVKSIRPLNDDAEQILVELGTSWKNRTVEEVTSLLIEQGKKDQLIDGENVVIIGVSYLDGQEKEKHITDTLDDYFNRHPQEELSVATFEVPEKIREAARSERKSMNELFAEEVDKQVEADKDALQIDDQEKELIQSYYHKDDHDEESDLESTDTVTEQEESKTETSDNLADNSVNQTEAILENRQNSELKTKEKKQENSREWADKKKSDQPDAAKKAKEKTSKQERKEHKKRDTGHKSKHKQSIKQSRTDHPNKNKSNQAERKKQRNHQQKKKDNNNGPHGRGSGGKKNQDHD</sequence>
<evidence type="ECO:0000256" key="1">
    <source>
        <dbReference type="ARBA" id="ARBA00004162"/>
    </source>
</evidence>
<dbReference type="AlphaFoldDB" id="A0A1G9VZ48"/>
<gene>
    <name evidence="9" type="ORF">SAMN05216244_3364</name>
</gene>
<evidence type="ECO:0000256" key="4">
    <source>
        <dbReference type="ARBA" id="ARBA00022989"/>
    </source>
</evidence>
<evidence type="ECO:0000259" key="8">
    <source>
        <dbReference type="PROSITE" id="PS51849"/>
    </source>
</evidence>
<feature type="region of interest" description="Disordered" evidence="6">
    <location>
        <begin position="239"/>
        <end position="394"/>
    </location>
</feature>
<evidence type="ECO:0000256" key="3">
    <source>
        <dbReference type="ARBA" id="ARBA00022692"/>
    </source>
</evidence>
<accession>A0A1G9VZ48</accession>
<dbReference type="Proteomes" id="UP000182347">
    <property type="component" value="Unassembled WGS sequence"/>
</dbReference>
<keyword evidence="5 7" id="KW-0472">Membrane</keyword>
<evidence type="ECO:0000313" key="10">
    <source>
        <dbReference type="Proteomes" id="UP000182347"/>
    </source>
</evidence>
<keyword evidence="3 7" id="KW-0812">Transmembrane</keyword>
<feature type="domain" description="RsgI N-terminal anti-sigma" evidence="8">
    <location>
        <begin position="1"/>
        <end position="43"/>
    </location>
</feature>
<feature type="compositionally biased region" description="Basic and acidic residues" evidence="6">
    <location>
        <begin position="286"/>
        <end position="328"/>
    </location>
</feature>
<evidence type="ECO:0000256" key="2">
    <source>
        <dbReference type="ARBA" id="ARBA00022475"/>
    </source>
</evidence>
<proteinExistence type="predicted"/>
<keyword evidence="4 7" id="KW-1133">Transmembrane helix</keyword>
<organism evidence="9 10">
    <name type="scientific">Sediminibacillus halophilus</name>
    <dbReference type="NCBI Taxonomy" id="482461"/>
    <lineage>
        <taxon>Bacteria</taxon>
        <taxon>Bacillati</taxon>
        <taxon>Bacillota</taxon>
        <taxon>Bacilli</taxon>
        <taxon>Bacillales</taxon>
        <taxon>Bacillaceae</taxon>
        <taxon>Sediminibacillus</taxon>
    </lineage>
</organism>
<evidence type="ECO:0000256" key="5">
    <source>
        <dbReference type="ARBA" id="ARBA00023136"/>
    </source>
</evidence>
<dbReference type="PROSITE" id="PS51849">
    <property type="entry name" value="RSGI_N"/>
    <property type="match status" value="1"/>
</dbReference>